<evidence type="ECO:0008006" key="13">
    <source>
        <dbReference type="Google" id="ProtNLM"/>
    </source>
</evidence>
<evidence type="ECO:0000256" key="1">
    <source>
        <dbReference type="ARBA" id="ARBA00004477"/>
    </source>
</evidence>
<evidence type="ECO:0000256" key="6">
    <source>
        <dbReference type="ARBA" id="ARBA00022824"/>
    </source>
</evidence>
<dbReference type="AlphaFoldDB" id="A0AAV7D0P7"/>
<organism evidence="11 12">
    <name type="scientific">Engystomops pustulosus</name>
    <name type="common">Tungara frog</name>
    <name type="synonym">Physalaemus pustulosus</name>
    <dbReference type="NCBI Taxonomy" id="76066"/>
    <lineage>
        <taxon>Eukaryota</taxon>
        <taxon>Metazoa</taxon>
        <taxon>Chordata</taxon>
        <taxon>Craniata</taxon>
        <taxon>Vertebrata</taxon>
        <taxon>Euteleostomi</taxon>
        <taxon>Amphibia</taxon>
        <taxon>Batrachia</taxon>
        <taxon>Anura</taxon>
        <taxon>Neobatrachia</taxon>
        <taxon>Hyloidea</taxon>
        <taxon>Leptodactylidae</taxon>
        <taxon>Leiuperinae</taxon>
        <taxon>Engystomops</taxon>
    </lineage>
</organism>
<comment type="pathway">
    <text evidence="2">Glycolipid biosynthesis; glycosylphosphatidylinositol-anchor biosynthesis.</text>
</comment>
<dbReference type="EMBL" id="WNYA01000002">
    <property type="protein sequence ID" value="KAG8590406.1"/>
    <property type="molecule type" value="Genomic_DNA"/>
</dbReference>
<feature type="non-terminal residue" evidence="11">
    <location>
        <position position="1"/>
    </location>
</feature>
<dbReference type="Proteomes" id="UP000824782">
    <property type="component" value="Unassembled WGS sequence"/>
</dbReference>
<comment type="subcellular location">
    <subcellularLocation>
        <location evidence="1">Endoplasmic reticulum membrane</location>
        <topology evidence="1">Multi-pass membrane protein</topology>
    </subcellularLocation>
</comment>
<keyword evidence="12" id="KW-1185">Reference proteome</keyword>
<reference evidence="11" key="1">
    <citation type="thesis" date="2020" institute="ProQuest LLC" country="789 East Eisenhower Parkway, Ann Arbor, MI, USA">
        <title>Comparative Genomics and Chromosome Evolution.</title>
        <authorList>
            <person name="Mudd A.B."/>
        </authorList>
    </citation>
    <scope>NUCLEOTIDE SEQUENCE</scope>
    <source>
        <strain evidence="11">237g6f4</strain>
        <tissue evidence="11">Blood</tissue>
    </source>
</reference>
<keyword evidence="4" id="KW-0337">GPI-anchor biosynthesis</keyword>
<dbReference type="Pfam" id="PF10510">
    <property type="entry name" value="PIG-S"/>
    <property type="match status" value="1"/>
</dbReference>
<keyword evidence="7 10" id="KW-1133">Transmembrane helix</keyword>
<gene>
    <name evidence="11" type="ORF">GDO81_006750</name>
</gene>
<dbReference type="GO" id="GO:0016255">
    <property type="term" value="P:attachment of GPI anchor to protein"/>
    <property type="evidence" value="ECO:0007669"/>
    <property type="project" value="InterPro"/>
</dbReference>
<comment type="similarity">
    <text evidence="3">Belongs to the PIGS family.</text>
</comment>
<keyword evidence="8 10" id="KW-0472">Membrane</keyword>
<evidence type="ECO:0000313" key="11">
    <source>
        <dbReference type="EMBL" id="KAG8590406.1"/>
    </source>
</evidence>
<feature type="transmembrane region" description="Helical" evidence="10">
    <location>
        <begin position="375"/>
        <end position="394"/>
    </location>
</feature>
<protein>
    <recommendedName>
        <fullName evidence="13">Phosphatidylinositol glycan anchor biosynthesis class S</fullName>
    </recommendedName>
</protein>
<evidence type="ECO:0000256" key="4">
    <source>
        <dbReference type="ARBA" id="ARBA00022502"/>
    </source>
</evidence>
<sequence>ISKGVSVYIGKHRRSLIKLTLDPSLGTEEIRNTLYSKLERVIQTMSFTEEAITAALSDRISTDRFNKDDFENSRRAFKSSLGYEITFTLLNPDPKSHDLNWNISSASEQYIQPFLDKLQPVANFSVDSQILYYAILGVNPRFVKETSSYILNAHNLPHVINPVEARLGSSAASLYPVLNFLLYVPEYFHSPLYIHDKDGKRVTSNAFHSPRWGGIMVYNVDYGNPNDLKFPVHVDIDMVKVMEVFLTQLRLLLGISKVYVSESYQMENPGNEGLTDWELDKLLWTRAVENIATVTTTLTSLAQLLDQIGNIVINDNVASEVYNSVSSVQIALSELEAGRLENAFKASKEAITSSEKAFFDPSLLHLLYFPDDQKFAVYIPLFLPMAVPILLSLVKIAKDYRLSKKEPNKTD</sequence>
<comment type="caution">
    <text evidence="11">The sequence shown here is derived from an EMBL/GenBank/DDBJ whole genome shotgun (WGS) entry which is preliminary data.</text>
</comment>
<proteinExistence type="inferred from homology"/>
<accession>A0AAV7D0P7</accession>
<name>A0AAV7D0P7_ENGPU</name>
<evidence type="ECO:0000256" key="5">
    <source>
        <dbReference type="ARBA" id="ARBA00022692"/>
    </source>
</evidence>
<keyword evidence="5 10" id="KW-0812">Transmembrane</keyword>
<dbReference type="InterPro" id="IPR019540">
    <property type="entry name" value="PtdIno-glycan_biosynth_class_S"/>
</dbReference>
<evidence type="ECO:0000256" key="7">
    <source>
        <dbReference type="ARBA" id="ARBA00022989"/>
    </source>
</evidence>
<evidence type="ECO:0000256" key="3">
    <source>
        <dbReference type="ARBA" id="ARBA00005316"/>
    </source>
</evidence>
<evidence type="ECO:0000256" key="8">
    <source>
        <dbReference type="ARBA" id="ARBA00023136"/>
    </source>
</evidence>
<keyword evidence="6" id="KW-0256">Endoplasmic reticulum</keyword>
<keyword evidence="9" id="KW-0325">Glycoprotein</keyword>
<dbReference type="PANTHER" id="PTHR21072:SF13">
    <property type="entry name" value="GPI TRANSAMIDASE COMPONENT PIG-S"/>
    <property type="match status" value="1"/>
</dbReference>
<evidence type="ECO:0000256" key="10">
    <source>
        <dbReference type="SAM" id="Phobius"/>
    </source>
</evidence>
<dbReference type="PANTHER" id="PTHR21072">
    <property type="entry name" value="GPI TRANSAMIDASE COMPONENT PIG-S"/>
    <property type="match status" value="1"/>
</dbReference>
<dbReference type="GO" id="GO:0042765">
    <property type="term" value="C:GPI-anchor transamidase complex"/>
    <property type="evidence" value="ECO:0007669"/>
    <property type="project" value="InterPro"/>
</dbReference>
<dbReference type="GO" id="GO:0006506">
    <property type="term" value="P:GPI anchor biosynthetic process"/>
    <property type="evidence" value="ECO:0007669"/>
    <property type="project" value="UniProtKB-KW"/>
</dbReference>
<evidence type="ECO:0000256" key="9">
    <source>
        <dbReference type="ARBA" id="ARBA00023180"/>
    </source>
</evidence>
<evidence type="ECO:0000256" key="2">
    <source>
        <dbReference type="ARBA" id="ARBA00004687"/>
    </source>
</evidence>
<evidence type="ECO:0000313" key="12">
    <source>
        <dbReference type="Proteomes" id="UP000824782"/>
    </source>
</evidence>